<dbReference type="EMBL" id="FNOF01000039">
    <property type="protein sequence ID" value="SDX37635.1"/>
    <property type="molecule type" value="Genomic_DNA"/>
</dbReference>
<evidence type="ECO:0000259" key="1">
    <source>
        <dbReference type="Pfam" id="PF25958"/>
    </source>
</evidence>
<protein>
    <recommendedName>
        <fullName evidence="1">DUF7995 domain-containing protein</fullName>
    </recommendedName>
</protein>
<reference evidence="2 3" key="1">
    <citation type="submission" date="2016-10" db="EMBL/GenBank/DDBJ databases">
        <authorList>
            <person name="de Groot N.N."/>
        </authorList>
    </citation>
    <scope>NUCLEOTIDE SEQUENCE [LARGE SCALE GENOMIC DNA]</scope>
    <source>
        <strain evidence="2 3">DSM 3756</strain>
    </source>
</reference>
<name>A0A1H3B773_HALVA</name>
<organism evidence="2 3">
    <name type="scientific">Haloarcula vallismortis</name>
    <name type="common">Halobacterium vallismortis</name>
    <dbReference type="NCBI Taxonomy" id="28442"/>
    <lineage>
        <taxon>Archaea</taxon>
        <taxon>Methanobacteriati</taxon>
        <taxon>Methanobacteriota</taxon>
        <taxon>Stenosarchaea group</taxon>
        <taxon>Halobacteria</taxon>
        <taxon>Halobacteriales</taxon>
        <taxon>Haloarculaceae</taxon>
        <taxon>Haloarcula</taxon>
    </lineage>
</organism>
<evidence type="ECO:0000313" key="3">
    <source>
        <dbReference type="Proteomes" id="UP000182573"/>
    </source>
</evidence>
<dbReference type="STRING" id="28442.SAMN05443574_1396"/>
<dbReference type="AlphaFoldDB" id="A0A1H3B773"/>
<dbReference type="Proteomes" id="UP000182573">
    <property type="component" value="Unassembled WGS sequence"/>
</dbReference>
<dbReference type="Pfam" id="PF25958">
    <property type="entry name" value="DUF7995"/>
    <property type="match status" value="1"/>
</dbReference>
<dbReference type="RefSeq" id="WP_004515898.1">
    <property type="nucleotide sequence ID" value="NZ_FNOF01000039.1"/>
</dbReference>
<feature type="domain" description="DUF7995" evidence="1">
    <location>
        <begin position="1"/>
        <end position="162"/>
    </location>
</feature>
<gene>
    <name evidence="2" type="ORF">SAMN05443574_1396</name>
</gene>
<sequence>MHMLIYALVEASTADEALAAGTGIFDNLVGVDRHSSAVFDYYVTFDESSTVAGQSRWGERPTAAPVDSEAGQELLEDGWETTKSAFETNLQAVKDTLNELSDEEIMRDKDLCRYAFQRVGAAKGPDIALYEEHGCGIRDRTQLDRLLDESDSLWIVPADVHF</sequence>
<proteinExistence type="predicted"/>
<evidence type="ECO:0000313" key="2">
    <source>
        <dbReference type="EMBL" id="SDX37635.1"/>
    </source>
</evidence>
<dbReference type="InterPro" id="IPR058308">
    <property type="entry name" value="DUF7995"/>
</dbReference>
<accession>A0A1H3B773</accession>